<dbReference type="InterPro" id="IPR000594">
    <property type="entry name" value="ThiF_NAD_FAD-bd"/>
</dbReference>
<accession>L0GVE0</accession>
<keyword evidence="4" id="KW-1185">Reference proteome</keyword>
<dbReference type="PATRIC" id="fig|765912.4.peg.1918"/>
<dbReference type="InterPro" id="IPR035985">
    <property type="entry name" value="Ubiquitin-activating_enz"/>
</dbReference>
<dbReference type="EMBL" id="CP003051">
    <property type="protein sequence ID" value="AGA90723.1"/>
    <property type="molecule type" value="Genomic_DNA"/>
</dbReference>
<dbReference type="OrthoDB" id="9804150at2"/>
<dbReference type="STRING" id="765912.Thimo_1958"/>
<dbReference type="GO" id="GO:0061503">
    <property type="term" value="F:tRNA threonylcarbamoyladenosine dehydratase"/>
    <property type="evidence" value="ECO:0007669"/>
    <property type="project" value="TreeGrafter"/>
</dbReference>
<dbReference type="eggNOG" id="COG1179">
    <property type="taxonomic scope" value="Bacteria"/>
</dbReference>
<evidence type="ECO:0000256" key="1">
    <source>
        <dbReference type="SAM" id="Phobius"/>
    </source>
</evidence>
<keyword evidence="1" id="KW-0812">Transmembrane</keyword>
<name>L0GVE0_9GAMM</name>
<feature type="transmembrane region" description="Helical" evidence="1">
    <location>
        <begin position="228"/>
        <end position="248"/>
    </location>
</feature>
<dbReference type="InterPro" id="IPR045886">
    <property type="entry name" value="ThiF/MoeB/HesA"/>
</dbReference>
<dbReference type="SUPFAM" id="SSF69572">
    <property type="entry name" value="Activating enzymes of the ubiquitin-like proteins"/>
    <property type="match status" value="1"/>
</dbReference>
<proteinExistence type="predicted"/>
<sequence length="251" mass="26247">MSVISHEPQTEPATALAERTRIVVGDNGIARLAAAQVLVVGLGGVGAYAAEALARAGVGRLTVVDGDLVAPSNLNRQLLALGSTIGRRKVEVMAERLADINPACRVTALDRFVGAEEMVDLVADGHDQVLDAIDSLSCKLALLEAALRGGVPVASSMGAGGRSDPARLHLGDLMDSRGCPLAREVRQRLRRRGLGRGVLAVWSDEPPCPPLPPEPVSRGRPRAVNGTLSYLPALFGLMLAGAVVKWLLAPE</sequence>
<dbReference type="PANTHER" id="PTHR43267:SF1">
    <property type="entry name" value="TRNA THREONYLCARBAMOYLADENOSINE DEHYDRATASE"/>
    <property type="match status" value="1"/>
</dbReference>
<gene>
    <name evidence="3" type="ORF">Thimo_1958</name>
</gene>
<evidence type="ECO:0000313" key="4">
    <source>
        <dbReference type="Proteomes" id="UP000010816"/>
    </source>
</evidence>
<dbReference type="AlphaFoldDB" id="L0GVE0"/>
<dbReference type="GO" id="GO:0008641">
    <property type="term" value="F:ubiquitin-like modifier activating enzyme activity"/>
    <property type="evidence" value="ECO:0007669"/>
    <property type="project" value="InterPro"/>
</dbReference>
<feature type="domain" description="THIF-type NAD/FAD binding fold" evidence="2">
    <location>
        <begin position="23"/>
        <end position="249"/>
    </location>
</feature>
<dbReference type="Gene3D" id="3.40.50.720">
    <property type="entry name" value="NAD(P)-binding Rossmann-like Domain"/>
    <property type="match status" value="1"/>
</dbReference>
<organism evidence="3 4">
    <name type="scientific">Thioflavicoccus mobilis 8321</name>
    <dbReference type="NCBI Taxonomy" id="765912"/>
    <lineage>
        <taxon>Bacteria</taxon>
        <taxon>Pseudomonadati</taxon>
        <taxon>Pseudomonadota</taxon>
        <taxon>Gammaproteobacteria</taxon>
        <taxon>Chromatiales</taxon>
        <taxon>Chromatiaceae</taxon>
        <taxon>Thioflavicoccus</taxon>
    </lineage>
</organism>
<reference evidence="3 4" key="1">
    <citation type="submission" date="2011-09" db="EMBL/GenBank/DDBJ databases">
        <title>Complete sequence of chromosome of Thioflavicoccus mobilis 8321.</title>
        <authorList>
            <consortium name="US DOE Joint Genome Institute"/>
            <person name="Lucas S."/>
            <person name="Han J."/>
            <person name="Lapidus A."/>
            <person name="Cheng J.-F."/>
            <person name="Goodwin L."/>
            <person name="Pitluck S."/>
            <person name="Peters L."/>
            <person name="Ovchinnikova G."/>
            <person name="Lu M."/>
            <person name="Detter J.C."/>
            <person name="Han C."/>
            <person name="Tapia R."/>
            <person name="Land M."/>
            <person name="Hauser L."/>
            <person name="Kyrpides N."/>
            <person name="Ivanova N."/>
            <person name="Pagani I."/>
            <person name="Vogl K."/>
            <person name="Liu Z."/>
            <person name="Imhoff J."/>
            <person name="Thiel V."/>
            <person name="Frigaard N.-U."/>
            <person name="Bryant D."/>
            <person name="Woyke T."/>
        </authorList>
    </citation>
    <scope>NUCLEOTIDE SEQUENCE [LARGE SCALE GENOMIC DNA]</scope>
    <source>
        <strain evidence="3 4">8321</strain>
    </source>
</reference>
<keyword evidence="1" id="KW-0472">Membrane</keyword>
<dbReference type="PANTHER" id="PTHR43267">
    <property type="entry name" value="TRNA THREONYLCARBAMOYLADENOSINE DEHYDRATASE"/>
    <property type="match status" value="1"/>
</dbReference>
<protein>
    <submittedName>
        <fullName evidence="3">Dinucleotide-utilizing enzyme possibly involved in molybdopterin or thiamin biosynthesis</fullName>
    </submittedName>
</protein>
<dbReference type="KEGG" id="tmb:Thimo_1958"/>
<keyword evidence="1" id="KW-1133">Transmembrane helix</keyword>
<dbReference type="HOGENOM" id="CLU_013325_4_1_6"/>
<dbReference type="Pfam" id="PF00899">
    <property type="entry name" value="ThiF"/>
    <property type="match status" value="1"/>
</dbReference>
<dbReference type="Proteomes" id="UP000010816">
    <property type="component" value="Chromosome"/>
</dbReference>
<dbReference type="GO" id="GO:0061504">
    <property type="term" value="P:cyclic threonylcarbamoyladenosine biosynthetic process"/>
    <property type="evidence" value="ECO:0007669"/>
    <property type="project" value="TreeGrafter"/>
</dbReference>
<evidence type="ECO:0000313" key="3">
    <source>
        <dbReference type="EMBL" id="AGA90723.1"/>
    </source>
</evidence>
<dbReference type="RefSeq" id="WP_015280864.1">
    <property type="nucleotide sequence ID" value="NC_019940.1"/>
</dbReference>
<evidence type="ECO:0000259" key="2">
    <source>
        <dbReference type="Pfam" id="PF00899"/>
    </source>
</evidence>